<dbReference type="EMBL" id="KZ852054">
    <property type="protein sequence ID" value="RDH31631.1"/>
    <property type="molecule type" value="Genomic_DNA"/>
</dbReference>
<sequence>MATDSLPTSLSHALGSPLLSTRQCAVQLPSNIAVGSVIVGGFTACIMAKYALHHASQHPELQNQVDLRYSEVHFYRPIFASTPITLTLREVHIAKEGSTLRVESHQNGKLTASAHIRITKPSVAVDLAKLETDNDPNWISYHCAFYPQDSEEENARNEAWSDWRVIDDDGSKEFLGKVLNVSLTLSTDIKQKLPPEGVRWLYLRTECKKIMNGQMDMQVLVFNERMYFIAISRQVAVLVPAKSKIQKL</sequence>
<proteinExistence type="predicted"/>
<dbReference type="Gene3D" id="2.40.160.210">
    <property type="entry name" value="Acyl-CoA thioesterase, double hotdog domain"/>
    <property type="match status" value="1"/>
</dbReference>
<dbReference type="InterPro" id="IPR052389">
    <property type="entry name" value="Sec_Metab_Biosynth-Assoc"/>
</dbReference>
<dbReference type="GeneID" id="38140240"/>
<name>A0A3F3PXL1_9EURO</name>
<dbReference type="Pfam" id="PF20789">
    <property type="entry name" value="4HBT_3C"/>
    <property type="match status" value="1"/>
</dbReference>
<feature type="domain" description="Acyl-CoA thioesterase-like N-terminal HotDog" evidence="1">
    <location>
        <begin position="29"/>
        <end position="114"/>
    </location>
</feature>
<dbReference type="Pfam" id="PF13622">
    <property type="entry name" value="4HBT_3"/>
    <property type="match status" value="1"/>
</dbReference>
<dbReference type="SUPFAM" id="SSF54637">
    <property type="entry name" value="Thioesterase/thiol ester dehydrase-isomerase"/>
    <property type="match status" value="1"/>
</dbReference>
<dbReference type="CDD" id="cd03440">
    <property type="entry name" value="hot_dog"/>
    <property type="match status" value="1"/>
</dbReference>
<dbReference type="PANTHER" id="PTHR38110">
    <property type="entry name" value="CHROMOSOME 23, WHOLE GENOME SHOTGUN SEQUENCE"/>
    <property type="match status" value="1"/>
</dbReference>
<feature type="domain" description="Acyl-CoA thioesterase-like C-terminal" evidence="2">
    <location>
        <begin position="181"/>
        <end position="237"/>
    </location>
</feature>
<dbReference type="RefSeq" id="XP_026624653.1">
    <property type="nucleotide sequence ID" value="XM_026771884.1"/>
</dbReference>
<evidence type="ECO:0000313" key="3">
    <source>
        <dbReference type="EMBL" id="RDH31631.1"/>
    </source>
</evidence>
<dbReference type="Proteomes" id="UP000253729">
    <property type="component" value="Unassembled WGS sequence"/>
</dbReference>
<protein>
    <submittedName>
        <fullName evidence="3">PKS-like enzyme</fullName>
    </submittedName>
</protein>
<dbReference type="InterPro" id="IPR049449">
    <property type="entry name" value="TesB_ACOT8-like_N"/>
</dbReference>
<evidence type="ECO:0000259" key="1">
    <source>
        <dbReference type="Pfam" id="PF13622"/>
    </source>
</evidence>
<gene>
    <name evidence="3" type="ORF">BDQ94DRAFT_172044</name>
</gene>
<accession>A0A3F3PXL1</accession>
<keyword evidence="4" id="KW-1185">Reference proteome</keyword>
<dbReference type="InterPro" id="IPR042171">
    <property type="entry name" value="Acyl-CoA_hotdog"/>
</dbReference>
<dbReference type="InterPro" id="IPR029069">
    <property type="entry name" value="HotDog_dom_sf"/>
</dbReference>
<dbReference type="PANTHER" id="PTHR38110:SF1">
    <property type="entry name" value="THIOESTERASE DOMAIN-CONTAINING PROTEIN"/>
    <property type="match status" value="1"/>
</dbReference>
<organism evidence="3 4">
    <name type="scientific">Aspergillus welwitschiae</name>
    <dbReference type="NCBI Taxonomy" id="1341132"/>
    <lineage>
        <taxon>Eukaryota</taxon>
        <taxon>Fungi</taxon>
        <taxon>Dikarya</taxon>
        <taxon>Ascomycota</taxon>
        <taxon>Pezizomycotina</taxon>
        <taxon>Eurotiomycetes</taxon>
        <taxon>Eurotiomycetidae</taxon>
        <taxon>Eurotiales</taxon>
        <taxon>Aspergillaceae</taxon>
        <taxon>Aspergillus</taxon>
        <taxon>Aspergillus subgen. Circumdati</taxon>
    </lineage>
</organism>
<dbReference type="STRING" id="1341132.A0A3F3PXL1"/>
<dbReference type="InterPro" id="IPR049450">
    <property type="entry name" value="ACOT8-like_C"/>
</dbReference>
<evidence type="ECO:0000259" key="2">
    <source>
        <dbReference type="Pfam" id="PF20789"/>
    </source>
</evidence>
<reference evidence="3 4" key="1">
    <citation type="submission" date="2018-07" db="EMBL/GenBank/DDBJ databases">
        <title>The genomes of Aspergillus section Nigri reveals drivers in fungal speciation.</title>
        <authorList>
            <consortium name="DOE Joint Genome Institute"/>
            <person name="Vesth T.C."/>
            <person name="Nybo J."/>
            <person name="Theobald S."/>
            <person name="Brandl J."/>
            <person name="Frisvad J.C."/>
            <person name="Nielsen K.F."/>
            <person name="Lyhne E.K."/>
            <person name="Kogle M.E."/>
            <person name="Kuo A."/>
            <person name="Riley R."/>
            <person name="Clum A."/>
            <person name="Nolan M."/>
            <person name="Lipzen A."/>
            <person name="Salamov A."/>
            <person name="Henrissat B."/>
            <person name="Wiebenga A."/>
            <person name="De vries R.P."/>
            <person name="Grigoriev I.V."/>
            <person name="Mortensen U.H."/>
            <person name="Andersen M.R."/>
            <person name="Baker S.E."/>
        </authorList>
    </citation>
    <scope>NUCLEOTIDE SEQUENCE [LARGE SCALE GENOMIC DNA]</scope>
    <source>
        <strain evidence="3 4">CBS 139.54b</strain>
    </source>
</reference>
<dbReference type="AlphaFoldDB" id="A0A3F3PXL1"/>
<evidence type="ECO:0000313" key="4">
    <source>
        <dbReference type="Proteomes" id="UP000253729"/>
    </source>
</evidence>